<dbReference type="Proteomes" id="UP000289808">
    <property type="component" value="Unassembled WGS sequence"/>
</dbReference>
<gene>
    <name evidence="3" type="ORF">ERD32_13380</name>
    <name evidence="2" type="ORF">ERD32_13660</name>
</gene>
<organism evidence="2 4">
    <name type="scientific">Lactobacillus crispatus</name>
    <dbReference type="NCBI Taxonomy" id="47770"/>
    <lineage>
        <taxon>Bacteria</taxon>
        <taxon>Bacillati</taxon>
        <taxon>Bacillota</taxon>
        <taxon>Bacilli</taxon>
        <taxon>Lactobacillales</taxon>
        <taxon>Lactobacillaceae</taxon>
        <taxon>Lactobacillus</taxon>
    </lineage>
</organism>
<dbReference type="Pfam" id="PF13936">
    <property type="entry name" value="HTH_38"/>
    <property type="match status" value="1"/>
</dbReference>
<reference evidence="2 4" key="1">
    <citation type="submission" date="2019-01" db="EMBL/GenBank/DDBJ databases">
        <title>The genome sequence of Lactobacillus crispatus L49.</title>
        <authorList>
            <person name="Zhong J."/>
            <person name="Zhang J."/>
        </authorList>
    </citation>
    <scope>NUCLEOTIDE SEQUENCE [LARGE SCALE GENOMIC DNA]</scope>
    <source>
        <strain evidence="2 4">L49</strain>
    </source>
</reference>
<evidence type="ECO:0000259" key="1">
    <source>
        <dbReference type="Pfam" id="PF13936"/>
    </source>
</evidence>
<feature type="domain" description="Transposase IS30-like HTH" evidence="1">
    <location>
        <begin position="11"/>
        <end position="55"/>
    </location>
</feature>
<dbReference type="InterPro" id="IPR025246">
    <property type="entry name" value="IS30-like_HTH"/>
</dbReference>
<name>A0A4Q0LRA5_9LACO</name>
<feature type="non-terminal residue" evidence="2">
    <location>
        <position position="122"/>
    </location>
</feature>
<proteinExistence type="predicted"/>
<protein>
    <submittedName>
        <fullName evidence="2">Helix-turn-helix domain containing protein</fullName>
    </submittedName>
</protein>
<dbReference type="EMBL" id="SCLX01000235">
    <property type="protein sequence ID" value="RXF51270.1"/>
    <property type="molecule type" value="Genomic_DNA"/>
</dbReference>
<comment type="caution">
    <text evidence="2">The sequence shown here is derived from an EMBL/GenBank/DDBJ whole genome shotgun (WGS) entry which is preliminary data.</text>
</comment>
<dbReference type="GeneID" id="78204105"/>
<sequence>MTNSNSSISKHYHQLTSVQRGQIQAMLDSGITSRTVIAQEVGCHKSTISREIKRGSVLQRDSSYLLYEHYYADTAQIYYEKRRKNCYQRNPLKHYAVFLRMLSRRFKAKFDATSIDEFVGEF</sequence>
<dbReference type="AlphaFoldDB" id="A0A4Q0LRA5"/>
<accession>A0A4Q0LRA5</accession>
<dbReference type="EMBL" id="SCLX01000290">
    <property type="protein sequence ID" value="RXF50370.1"/>
    <property type="molecule type" value="Genomic_DNA"/>
</dbReference>
<dbReference type="Gene3D" id="1.10.10.60">
    <property type="entry name" value="Homeodomain-like"/>
    <property type="match status" value="1"/>
</dbReference>
<evidence type="ECO:0000313" key="4">
    <source>
        <dbReference type="Proteomes" id="UP000289808"/>
    </source>
</evidence>
<evidence type="ECO:0000313" key="3">
    <source>
        <dbReference type="EMBL" id="RXF51270.1"/>
    </source>
</evidence>
<evidence type="ECO:0000313" key="2">
    <source>
        <dbReference type="EMBL" id="RXF50370.1"/>
    </source>
</evidence>
<dbReference type="RefSeq" id="WP_005728997.1">
    <property type="nucleotide sequence ID" value="NZ_SCLX01000235.1"/>
</dbReference>